<evidence type="ECO:0000313" key="2">
    <source>
        <dbReference type="EnsemblMetazoa" id="ACOM026291-PA.1"/>
    </source>
</evidence>
<dbReference type="AlphaFoldDB" id="A0A8W7P675"/>
<sequence>MVFASYNSASYLLPLDNDQSVAFYRNENRLFPTPIGPAPGGVAPPPGRNSGSNAANDMSITDMLTAAYHHEMQQQHHQTVGSGAGGGGGGASVGNIATGDCPFGRVQSPAAQQQQPYHHRFGGSVAMCDDFQPVGYLNGSSNGYYGFVPSLAAPTGGSGGGGGGVGGARGPEPCNNNNVLPDAVNNNRSQHRPVTAANVNGHLSAMHFHGNRNHISCSDAGEQNNNNNSNNNNNNNTGDAAGMFHVQPFPAQQLLVRKRKEAASQQHQQHEDEEMDTNGQLAAGQQHPKRRKTSDTEQGWMEAVPFPGSNGGGVLYQHRAEIHEPAMDEMECQDHPHLPAAVNGLQGASATGQQHQLPTSKSKYFDTSRCMMSHMIYSSCTDASRDARGTTTVPLPGHPFVRLPVASGLHPPTVGRFEHGKSGQGCDLDLFHSLHGTGGGFSIGK</sequence>
<dbReference type="VEuPathDB" id="VectorBase:ACON2_043187"/>
<feature type="region of interest" description="Disordered" evidence="1">
    <location>
        <begin position="72"/>
        <end position="91"/>
    </location>
</feature>
<proteinExistence type="predicted"/>
<feature type="region of interest" description="Disordered" evidence="1">
    <location>
        <begin position="257"/>
        <end position="298"/>
    </location>
</feature>
<feature type="region of interest" description="Disordered" evidence="1">
    <location>
        <begin position="214"/>
        <end position="241"/>
    </location>
</feature>
<organism evidence="2">
    <name type="scientific">Anopheles coluzzii</name>
    <name type="common">African malaria mosquito</name>
    <dbReference type="NCBI Taxonomy" id="1518534"/>
    <lineage>
        <taxon>Eukaryota</taxon>
        <taxon>Metazoa</taxon>
        <taxon>Ecdysozoa</taxon>
        <taxon>Arthropoda</taxon>
        <taxon>Hexapoda</taxon>
        <taxon>Insecta</taxon>
        <taxon>Pterygota</taxon>
        <taxon>Neoptera</taxon>
        <taxon>Endopterygota</taxon>
        <taxon>Diptera</taxon>
        <taxon>Nematocera</taxon>
        <taxon>Culicoidea</taxon>
        <taxon>Culicidae</taxon>
        <taxon>Anophelinae</taxon>
        <taxon>Anopheles</taxon>
    </lineage>
</organism>
<feature type="compositionally biased region" description="Gly residues" evidence="1">
    <location>
        <begin position="82"/>
        <end position="91"/>
    </location>
</feature>
<name>A0A8W7P675_ANOCL</name>
<feature type="compositionally biased region" description="Low complexity" evidence="1">
    <location>
        <begin position="224"/>
        <end position="236"/>
    </location>
</feature>
<accession>A0A8W7P675</accession>
<evidence type="ECO:0000256" key="1">
    <source>
        <dbReference type="SAM" id="MobiDB-lite"/>
    </source>
</evidence>
<reference evidence="2" key="1">
    <citation type="submission" date="2022-08" db="UniProtKB">
        <authorList>
            <consortium name="EnsemblMetazoa"/>
        </authorList>
    </citation>
    <scope>IDENTIFICATION</scope>
</reference>
<protein>
    <submittedName>
        <fullName evidence="2">Uncharacterized protein</fullName>
    </submittedName>
</protein>
<dbReference type="Proteomes" id="UP000075882">
    <property type="component" value="Unassembled WGS sequence"/>
</dbReference>
<dbReference type="EnsemblMetazoa" id="ACOM026291-RA">
    <property type="protein sequence ID" value="ACOM026291-PA.1"/>
    <property type="gene ID" value="ACOM026291"/>
</dbReference>